<keyword evidence="5" id="KW-1185">Reference proteome</keyword>
<dbReference type="InterPro" id="IPR050832">
    <property type="entry name" value="Bact_Acetyltransf"/>
</dbReference>
<keyword evidence="1 4" id="KW-0808">Transferase</keyword>
<name>A0A845M1Q5_9RHOB</name>
<accession>A0A845M1Q5</accession>
<gene>
    <name evidence="4" type="ORF">GQE99_10815</name>
</gene>
<protein>
    <submittedName>
        <fullName evidence="4">GNAT family N-acetyltransferase</fullName>
    </submittedName>
</protein>
<dbReference type="InterPro" id="IPR016181">
    <property type="entry name" value="Acyl_CoA_acyltransferase"/>
</dbReference>
<dbReference type="Gene3D" id="3.40.630.30">
    <property type="match status" value="1"/>
</dbReference>
<sequence>MIRQARRGDLPRLGDIAMRSKAHWGYEADFLAACRDELCPSETDIGAGLVMWEDTAPRGFAHVTIDGEAAELYLLFIAPEAMGRGIGRTLFGWAQGHARGHGAKVLGLDADPFATDFYLRMGMRQVGEVPSQTWPDRMLPRMEIDL</sequence>
<dbReference type="CDD" id="cd04301">
    <property type="entry name" value="NAT_SF"/>
    <property type="match status" value="1"/>
</dbReference>
<evidence type="ECO:0000259" key="3">
    <source>
        <dbReference type="PROSITE" id="PS51186"/>
    </source>
</evidence>
<reference evidence="4 5" key="1">
    <citation type="submission" date="2019-12" db="EMBL/GenBank/DDBJ databases">
        <title>Maritimibacter sp. nov. sp. isolated from sea sand.</title>
        <authorList>
            <person name="Kim J."/>
            <person name="Jeong S.E."/>
            <person name="Jung H.S."/>
            <person name="Jeon C.O."/>
        </authorList>
    </citation>
    <scope>NUCLEOTIDE SEQUENCE [LARGE SCALE GENOMIC DNA]</scope>
    <source>
        <strain evidence="4 5">DP07</strain>
    </source>
</reference>
<comment type="caution">
    <text evidence="4">The sequence shown here is derived from an EMBL/GenBank/DDBJ whole genome shotgun (WGS) entry which is preliminary data.</text>
</comment>
<dbReference type="InterPro" id="IPR000182">
    <property type="entry name" value="GNAT_dom"/>
</dbReference>
<evidence type="ECO:0000256" key="2">
    <source>
        <dbReference type="ARBA" id="ARBA00023315"/>
    </source>
</evidence>
<dbReference type="GO" id="GO:0016747">
    <property type="term" value="F:acyltransferase activity, transferring groups other than amino-acyl groups"/>
    <property type="evidence" value="ECO:0007669"/>
    <property type="project" value="InterPro"/>
</dbReference>
<evidence type="ECO:0000313" key="4">
    <source>
        <dbReference type="EMBL" id="MZR13506.1"/>
    </source>
</evidence>
<dbReference type="RefSeq" id="WP_161351622.1">
    <property type="nucleotide sequence ID" value="NZ_WTUX01000012.1"/>
</dbReference>
<dbReference type="EMBL" id="WTUX01000012">
    <property type="protein sequence ID" value="MZR13506.1"/>
    <property type="molecule type" value="Genomic_DNA"/>
</dbReference>
<proteinExistence type="predicted"/>
<dbReference type="PANTHER" id="PTHR43877">
    <property type="entry name" value="AMINOALKYLPHOSPHONATE N-ACETYLTRANSFERASE-RELATED-RELATED"/>
    <property type="match status" value="1"/>
</dbReference>
<dbReference type="AlphaFoldDB" id="A0A845M1Q5"/>
<dbReference type="PROSITE" id="PS51186">
    <property type="entry name" value="GNAT"/>
    <property type="match status" value="1"/>
</dbReference>
<evidence type="ECO:0000256" key="1">
    <source>
        <dbReference type="ARBA" id="ARBA00022679"/>
    </source>
</evidence>
<dbReference type="PANTHER" id="PTHR43877:SF2">
    <property type="entry name" value="AMINOALKYLPHOSPHONATE N-ACETYLTRANSFERASE-RELATED"/>
    <property type="match status" value="1"/>
</dbReference>
<dbReference type="Pfam" id="PF13673">
    <property type="entry name" value="Acetyltransf_10"/>
    <property type="match status" value="1"/>
</dbReference>
<evidence type="ECO:0000313" key="5">
    <source>
        <dbReference type="Proteomes" id="UP000467322"/>
    </source>
</evidence>
<keyword evidence="2" id="KW-0012">Acyltransferase</keyword>
<organism evidence="4 5">
    <name type="scientific">Maritimibacter harenae</name>
    <dbReference type="NCBI Taxonomy" id="2606218"/>
    <lineage>
        <taxon>Bacteria</taxon>
        <taxon>Pseudomonadati</taxon>
        <taxon>Pseudomonadota</taxon>
        <taxon>Alphaproteobacteria</taxon>
        <taxon>Rhodobacterales</taxon>
        <taxon>Roseobacteraceae</taxon>
        <taxon>Maritimibacter</taxon>
    </lineage>
</organism>
<dbReference type="Proteomes" id="UP000467322">
    <property type="component" value="Unassembled WGS sequence"/>
</dbReference>
<feature type="domain" description="N-acetyltransferase" evidence="3">
    <location>
        <begin position="1"/>
        <end position="143"/>
    </location>
</feature>
<dbReference type="SUPFAM" id="SSF55729">
    <property type="entry name" value="Acyl-CoA N-acyltransferases (Nat)"/>
    <property type="match status" value="1"/>
</dbReference>